<dbReference type="CDD" id="cd00082">
    <property type="entry name" value="HisKA"/>
    <property type="match status" value="1"/>
</dbReference>
<dbReference type="RefSeq" id="WP_413277570.1">
    <property type="nucleotide sequence ID" value="NZ_JBHFNT010000096.1"/>
</dbReference>
<dbReference type="Gene3D" id="3.40.50.2300">
    <property type="match status" value="1"/>
</dbReference>
<feature type="domain" description="PAS" evidence="10">
    <location>
        <begin position="171"/>
        <end position="230"/>
    </location>
</feature>
<dbReference type="Proteomes" id="UP001576780">
    <property type="component" value="Unassembled WGS sequence"/>
</dbReference>
<dbReference type="PROSITE" id="PS50110">
    <property type="entry name" value="RESPONSE_REGULATORY"/>
    <property type="match status" value="1"/>
</dbReference>
<dbReference type="SUPFAM" id="SSF52172">
    <property type="entry name" value="CheY-like"/>
    <property type="match status" value="1"/>
</dbReference>
<keyword evidence="5" id="KW-0418">Kinase</keyword>
<evidence type="ECO:0000259" key="10">
    <source>
        <dbReference type="PROSITE" id="PS50112"/>
    </source>
</evidence>
<dbReference type="NCBIfam" id="TIGR00229">
    <property type="entry name" value="sensory_box"/>
    <property type="match status" value="3"/>
</dbReference>
<dbReference type="Gene3D" id="3.30.565.10">
    <property type="entry name" value="Histidine kinase-like ATPase, C-terminal domain"/>
    <property type="match status" value="1"/>
</dbReference>
<dbReference type="SUPFAM" id="SSF55785">
    <property type="entry name" value="PYP-like sensor domain (PAS domain)"/>
    <property type="match status" value="4"/>
</dbReference>
<dbReference type="SMART" id="SM00388">
    <property type="entry name" value="HisKA"/>
    <property type="match status" value="1"/>
</dbReference>
<evidence type="ECO:0000259" key="9">
    <source>
        <dbReference type="PROSITE" id="PS50110"/>
    </source>
</evidence>
<evidence type="ECO:0000313" key="12">
    <source>
        <dbReference type="EMBL" id="MFB2835150.1"/>
    </source>
</evidence>
<dbReference type="SUPFAM" id="SSF55781">
    <property type="entry name" value="GAF domain-like"/>
    <property type="match status" value="1"/>
</dbReference>
<dbReference type="CDD" id="cd17580">
    <property type="entry name" value="REC_2_DhkD-like"/>
    <property type="match status" value="1"/>
</dbReference>
<feature type="domain" description="PAC" evidence="11">
    <location>
        <begin position="379"/>
        <end position="431"/>
    </location>
</feature>
<dbReference type="InterPro" id="IPR003018">
    <property type="entry name" value="GAF"/>
</dbReference>
<dbReference type="Pfam" id="PF02518">
    <property type="entry name" value="HATPase_c"/>
    <property type="match status" value="1"/>
</dbReference>
<dbReference type="Pfam" id="PF01590">
    <property type="entry name" value="GAF"/>
    <property type="match status" value="1"/>
</dbReference>
<dbReference type="PROSITE" id="PS50112">
    <property type="entry name" value="PAS"/>
    <property type="match status" value="2"/>
</dbReference>
<dbReference type="InterPro" id="IPR013655">
    <property type="entry name" value="PAS_fold_3"/>
</dbReference>
<dbReference type="SMART" id="SM00448">
    <property type="entry name" value="REC"/>
    <property type="match status" value="1"/>
</dbReference>
<feature type="domain" description="PAC" evidence="11">
    <location>
        <begin position="250"/>
        <end position="303"/>
    </location>
</feature>
<dbReference type="InterPro" id="IPR036890">
    <property type="entry name" value="HATPase_C_sf"/>
</dbReference>
<comment type="caution">
    <text evidence="12">The sequence shown here is derived from an EMBL/GenBank/DDBJ whole genome shotgun (WGS) entry which is preliminary data.</text>
</comment>
<feature type="domain" description="Histidine kinase" evidence="8">
    <location>
        <begin position="756"/>
        <end position="974"/>
    </location>
</feature>
<dbReference type="PANTHER" id="PTHR43547:SF2">
    <property type="entry name" value="HYBRID SIGNAL TRANSDUCTION HISTIDINE KINASE C"/>
    <property type="match status" value="1"/>
</dbReference>
<dbReference type="SMART" id="SM00387">
    <property type="entry name" value="HATPase_c"/>
    <property type="match status" value="1"/>
</dbReference>
<feature type="domain" description="PAS" evidence="10">
    <location>
        <begin position="304"/>
        <end position="377"/>
    </location>
</feature>
<dbReference type="InterPro" id="IPR004358">
    <property type="entry name" value="Sig_transdc_His_kin-like_C"/>
</dbReference>
<dbReference type="SMART" id="SM00086">
    <property type="entry name" value="PAC"/>
    <property type="match status" value="4"/>
</dbReference>
<evidence type="ECO:0000256" key="3">
    <source>
        <dbReference type="ARBA" id="ARBA00022553"/>
    </source>
</evidence>
<accession>A0ABV4WJA4</accession>
<dbReference type="EC" id="2.7.13.3" evidence="2"/>
<dbReference type="InterPro" id="IPR011006">
    <property type="entry name" value="CheY-like_superfamily"/>
</dbReference>
<evidence type="ECO:0000256" key="5">
    <source>
        <dbReference type="ARBA" id="ARBA00022777"/>
    </source>
</evidence>
<evidence type="ECO:0000256" key="2">
    <source>
        <dbReference type="ARBA" id="ARBA00012438"/>
    </source>
</evidence>
<dbReference type="InterPro" id="IPR035965">
    <property type="entry name" value="PAS-like_dom_sf"/>
</dbReference>
<protein>
    <recommendedName>
        <fullName evidence="2">histidine kinase</fullName>
        <ecNumber evidence="2">2.7.13.3</ecNumber>
    </recommendedName>
</protein>
<evidence type="ECO:0000256" key="4">
    <source>
        <dbReference type="ARBA" id="ARBA00022679"/>
    </source>
</evidence>
<dbReference type="CDD" id="cd00130">
    <property type="entry name" value="PAS"/>
    <property type="match status" value="3"/>
</dbReference>
<dbReference type="SUPFAM" id="SSF55874">
    <property type="entry name" value="ATPase domain of HSP90 chaperone/DNA topoisomerase II/histidine kinase"/>
    <property type="match status" value="1"/>
</dbReference>
<name>A0ABV4WJA4_9CYAN</name>
<keyword evidence="3 7" id="KW-0597">Phosphoprotein</keyword>
<proteinExistence type="predicted"/>
<evidence type="ECO:0000313" key="13">
    <source>
        <dbReference type="Proteomes" id="UP001576780"/>
    </source>
</evidence>
<dbReference type="PANTHER" id="PTHR43547">
    <property type="entry name" value="TWO-COMPONENT HISTIDINE KINASE"/>
    <property type="match status" value="1"/>
</dbReference>
<dbReference type="InterPro" id="IPR001610">
    <property type="entry name" value="PAC"/>
</dbReference>
<feature type="domain" description="PAC" evidence="11">
    <location>
        <begin position="511"/>
        <end position="563"/>
    </location>
</feature>
<dbReference type="SUPFAM" id="SSF47384">
    <property type="entry name" value="Homodimeric domain of signal transducing histidine kinase"/>
    <property type="match status" value="1"/>
</dbReference>
<dbReference type="InterPro" id="IPR036097">
    <property type="entry name" value="HisK_dim/P_sf"/>
</dbReference>
<evidence type="ECO:0000256" key="7">
    <source>
        <dbReference type="PROSITE-ProRule" id="PRU00169"/>
    </source>
</evidence>
<dbReference type="InterPro" id="IPR003661">
    <property type="entry name" value="HisK_dim/P_dom"/>
</dbReference>
<evidence type="ECO:0000259" key="11">
    <source>
        <dbReference type="PROSITE" id="PS50113"/>
    </source>
</evidence>
<dbReference type="PROSITE" id="PS50109">
    <property type="entry name" value="HIS_KIN"/>
    <property type="match status" value="1"/>
</dbReference>
<comment type="catalytic activity">
    <reaction evidence="1">
        <text>ATP + protein L-histidine = ADP + protein N-phospho-L-histidine.</text>
        <dbReference type="EC" id="2.7.13.3"/>
    </reaction>
</comment>
<dbReference type="Pfam" id="PF00512">
    <property type="entry name" value="HisKA"/>
    <property type="match status" value="1"/>
</dbReference>
<dbReference type="Gene3D" id="3.30.450.20">
    <property type="entry name" value="PAS domain"/>
    <property type="match status" value="4"/>
</dbReference>
<dbReference type="Pfam" id="PF08447">
    <property type="entry name" value="PAS_3"/>
    <property type="match status" value="3"/>
</dbReference>
<dbReference type="PRINTS" id="PR00344">
    <property type="entry name" value="BCTRLSENSOR"/>
</dbReference>
<dbReference type="InterPro" id="IPR005467">
    <property type="entry name" value="His_kinase_dom"/>
</dbReference>
<reference evidence="12 13" key="1">
    <citation type="submission" date="2024-09" db="EMBL/GenBank/DDBJ databases">
        <title>Floridaenema gen nov. (Aerosakkonemataceae, Aerosakkonematales ord. nov., Cyanobacteria) from benthic tropical and subtropical fresh waters, with the description of four new species.</title>
        <authorList>
            <person name="Moretto J.A."/>
            <person name="Berthold D.E."/>
            <person name="Lefler F.W."/>
            <person name="Huang I.-S."/>
            <person name="Laughinghouse H. IV."/>
        </authorList>
    </citation>
    <scope>NUCLEOTIDE SEQUENCE [LARGE SCALE GENOMIC DNA]</scope>
    <source>
        <strain evidence="12 13">BLCC-F167</strain>
    </source>
</reference>
<sequence length="1117" mass="126566">MNVPEDIFAGDGEMGALMRSFNWGTTPLGIVENWPQSLRTAVSILLNSPFPIFICWGSQFIKFYNDNFIPFLAEKHPQALGKPLDEVCPEMWSKIGSMLEKVRETGEATLSDDIQLFANRNQSQEVVYLKFSCAPIRDENNQVGGIFVSCIETTQNVLQQLSLNEQKLQESQRLLQQIIDTIPGILYIYDLEENRNVYVNQQISDVLGYTPQQIQAMGEMLFLRLVHPEDLVKFPAHIEQCYSLPEGEVLELEYRMQRANGEWCWLSGRIIVFNRNADGSPRQILGTAYDITKRKQALSELRSQKERFELAAAAVNCLIYDWDLQTNLVERTDGLTRIFGYLPEEAEPTRDWWSSVIHPEDLPQAKEKVFAQLVSQNRYEIEYRVRCKNNQYLYVVDQGFVIKDSEGHPVRVVGTTTDISDRKQLEVALQRSQAKLNDIVNNAIAAIISYRVFADGSWESEYFSAGCEKVFGFTATELTENPHLWMSRVLPEDLAILLPNRYQDIFACRINSMEYRFQHKDGTWRWISDIMTSRYEPECNCWIATAVATDITERNQLLDDVQLRASQLRGLTEASLAMNSVLSIEQVLQVVTEQARLIIGVHQSITTMAIEGNWQKPIHIVSFSDKYAQWQDYQPNCEICQIYPQIRQMNQVLRKTETELILDPKWIEFTQEMENHPPMRGLLVAPLIRRDGVNIGLIQLSDKHSGDFSEADADILMQLAQMASVAIENSRLYEAAQNARNQAESANRIKDEFLAVLSHELRSPLNPILGWSKLLRSRKFDRETTDRALETIERNAKLQTELIEDLLDVSRILQGKLTLNICAVDLKTIVQAAIETVHLAAEAKSIQIKTLFQANISLISGDPNRLQQVIWNLLSNAIKFTPNGGKVEVELEQIGGFVLIRVSDTGKGINPDFIPYIFEYFRQENSSTTRKFGGLGLGLAIVRHLVELHGGIVQANSPGEGKGATFIVQLPVKSTRLETKFETKNSELKTDLNGVRALVVEDQADTRELIVTLLEQANARVIPVTSAQEALQVLNQTEIDILLSDIGMPEVDGYMLLQQIRNHSNPKISQIPAIALTAYVGEFNQQKALKAGFQKHLPKPIEPVELIALVANLVNNS</sequence>
<keyword evidence="6" id="KW-0902">Two-component regulatory system</keyword>
<dbReference type="Pfam" id="PF13426">
    <property type="entry name" value="PAS_9"/>
    <property type="match status" value="1"/>
</dbReference>
<dbReference type="Pfam" id="PF00072">
    <property type="entry name" value="Response_reg"/>
    <property type="match status" value="1"/>
</dbReference>
<gene>
    <name evidence="12" type="ORF">ACE1CA_11520</name>
</gene>
<dbReference type="CDD" id="cd16922">
    <property type="entry name" value="HATPase_EvgS-ArcB-TorS-like"/>
    <property type="match status" value="1"/>
</dbReference>
<dbReference type="SMART" id="SM00091">
    <property type="entry name" value="PAS"/>
    <property type="match status" value="4"/>
</dbReference>
<dbReference type="InterPro" id="IPR000014">
    <property type="entry name" value="PAS"/>
</dbReference>
<dbReference type="InterPro" id="IPR001789">
    <property type="entry name" value="Sig_transdc_resp-reg_receiver"/>
</dbReference>
<dbReference type="InterPro" id="IPR029016">
    <property type="entry name" value="GAF-like_dom_sf"/>
</dbReference>
<evidence type="ECO:0000256" key="6">
    <source>
        <dbReference type="ARBA" id="ARBA00023012"/>
    </source>
</evidence>
<keyword evidence="4" id="KW-0808">Transferase</keyword>
<feature type="domain" description="Response regulatory" evidence="9">
    <location>
        <begin position="996"/>
        <end position="1114"/>
    </location>
</feature>
<dbReference type="EMBL" id="JBHFNT010000096">
    <property type="protein sequence ID" value="MFB2835150.1"/>
    <property type="molecule type" value="Genomic_DNA"/>
</dbReference>
<evidence type="ECO:0000259" key="8">
    <source>
        <dbReference type="PROSITE" id="PS50109"/>
    </source>
</evidence>
<dbReference type="InterPro" id="IPR003594">
    <property type="entry name" value="HATPase_dom"/>
</dbReference>
<dbReference type="PROSITE" id="PS50113">
    <property type="entry name" value="PAC"/>
    <property type="match status" value="3"/>
</dbReference>
<dbReference type="InterPro" id="IPR000700">
    <property type="entry name" value="PAS-assoc_C"/>
</dbReference>
<keyword evidence="13" id="KW-1185">Reference proteome</keyword>
<dbReference type="Gene3D" id="3.30.450.40">
    <property type="match status" value="1"/>
</dbReference>
<evidence type="ECO:0000256" key="1">
    <source>
        <dbReference type="ARBA" id="ARBA00000085"/>
    </source>
</evidence>
<organism evidence="12 13">
    <name type="scientific">Floridaenema evergladense BLCC-F167</name>
    <dbReference type="NCBI Taxonomy" id="3153639"/>
    <lineage>
        <taxon>Bacteria</taxon>
        <taxon>Bacillati</taxon>
        <taxon>Cyanobacteriota</taxon>
        <taxon>Cyanophyceae</taxon>
        <taxon>Oscillatoriophycideae</taxon>
        <taxon>Aerosakkonematales</taxon>
        <taxon>Aerosakkonemataceae</taxon>
        <taxon>Floridanema</taxon>
        <taxon>Floridanema evergladense</taxon>
    </lineage>
</organism>
<feature type="modified residue" description="4-aspartylphosphate" evidence="7">
    <location>
        <position position="1045"/>
    </location>
</feature>
<dbReference type="Gene3D" id="1.10.287.130">
    <property type="match status" value="1"/>
</dbReference>
<dbReference type="SMART" id="SM00065">
    <property type="entry name" value="GAF"/>
    <property type="match status" value="1"/>
</dbReference>